<dbReference type="Pfam" id="PF00069">
    <property type="entry name" value="Pkinase"/>
    <property type="match status" value="1"/>
</dbReference>
<accession>A0A0W0WXN8</accession>
<dbReference type="GO" id="GO:0005524">
    <property type="term" value="F:ATP binding"/>
    <property type="evidence" value="ECO:0007669"/>
    <property type="project" value="InterPro"/>
</dbReference>
<feature type="domain" description="Protein kinase" evidence="1">
    <location>
        <begin position="62"/>
        <end position="328"/>
    </location>
</feature>
<keyword evidence="2" id="KW-0808">Transferase</keyword>
<proteinExistence type="predicted"/>
<keyword evidence="2" id="KW-0418">Kinase</keyword>
<dbReference type="PROSITE" id="PS50011">
    <property type="entry name" value="PROTEIN_KINASE_DOM"/>
    <property type="match status" value="1"/>
</dbReference>
<dbReference type="InterPro" id="IPR008271">
    <property type="entry name" value="Ser/Thr_kinase_AS"/>
</dbReference>
<name>A0A0W0WXN8_9GAMM</name>
<dbReference type="AlphaFoldDB" id="A0A0W0WXN8"/>
<protein>
    <submittedName>
        <fullName evidence="2">Serine/threonine-protein kinase</fullName>
    </submittedName>
</protein>
<reference evidence="2 3" key="1">
    <citation type="submission" date="2015-11" db="EMBL/GenBank/DDBJ databases">
        <title>Genomic analysis of 38 Legionella species identifies large and diverse effector repertoires.</title>
        <authorList>
            <person name="Burstein D."/>
            <person name="Amaro F."/>
            <person name="Zusman T."/>
            <person name="Lifshitz Z."/>
            <person name="Cohen O."/>
            <person name="Gilbert J.A."/>
            <person name="Pupko T."/>
            <person name="Shuman H.A."/>
            <person name="Segal G."/>
        </authorList>
    </citation>
    <scope>NUCLEOTIDE SEQUENCE [LARGE SCALE GENOMIC DNA]</scope>
    <source>
        <strain evidence="2 3">Oak Ridge-10</strain>
    </source>
</reference>
<gene>
    <name evidence="2" type="primary">lok</name>
    <name evidence="2" type="ORF">Loak_2202</name>
</gene>
<dbReference type="Proteomes" id="UP000054858">
    <property type="component" value="Unassembled WGS sequence"/>
</dbReference>
<sequence length="463" mass="51792">MNVIVINPLTMDEGKRAVLYSLFHSNENKGLWQKGIDYRLEETIVRLTHDVVLQHHESNYLVIGNEVFAEGRRSKVFLVEKILSMSDGTIITQDSGPLIIKRQYHQPYNNSLAELESEYNNSLAAPHLGVKQPIVVPRGNQRYISFTVMNRMPGIELFYLINGNHGKNPYGPLTPALKLLITKQLLLVLKTQVTDQGIVHQDIKPENIMVDPSVTSLIVNIVDFNDWCKAGAPRTQCVVTEGYVAPEVNSLEPAAAKTDVFSMGKVLQELWDLDKLSFSVWRRSLSSTLSEQQCAGIYALVATMSEPDFEKRFSIDEAIDFFAGIPDLNTLMSVRLSSTSADRLQQPEEHVAPPLANNPIPFELESSIRTFRTSYQSAFDPTLLPGYIPEMGVENSVSPIQEPVTRRVVYLEEAPKPISSVAKVGLFSKFKRLLCCGGHLNTEEHEEEQGNQLDVVAISRIIG</sequence>
<evidence type="ECO:0000259" key="1">
    <source>
        <dbReference type="PROSITE" id="PS50011"/>
    </source>
</evidence>
<dbReference type="PATRIC" id="fig|29423.5.peg.2311"/>
<dbReference type="PANTHER" id="PTHR44167">
    <property type="entry name" value="OVARIAN-SPECIFIC SERINE/THREONINE-PROTEIN KINASE LOK-RELATED"/>
    <property type="match status" value="1"/>
</dbReference>
<dbReference type="PROSITE" id="PS00108">
    <property type="entry name" value="PROTEIN_KINASE_ST"/>
    <property type="match status" value="1"/>
</dbReference>
<evidence type="ECO:0000313" key="3">
    <source>
        <dbReference type="Proteomes" id="UP000054858"/>
    </source>
</evidence>
<dbReference type="InterPro" id="IPR011009">
    <property type="entry name" value="Kinase-like_dom_sf"/>
</dbReference>
<dbReference type="InterPro" id="IPR000719">
    <property type="entry name" value="Prot_kinase_dom"/>
</dbReference>
<dbReference type="SUPFAM" id="SSF56112">
    <property type="entry name" value="Protein kinase-like (PK-like)"/>
    <property type="match status" value="1"/>
</dbReference>
<evidence type="ECO:0000313" key="2">
    <source>
        <dbReference type="EMBL" id="KTD37066.1"/>
    </source>
</evidence>
<dbReference type="GO" id="GO:0004674">
    <property type="term" value="F:protein serine/threonine kinase activity"/>
    <property type="evidence" value="ECO:0007669"/>
    <property type="project" value="TreeGrafter"/>
</dbReference>
<comment type="caution">
    <text evidence="2">The sequence shown here is derived from an EMBL/GenBank/DDBJ whole genome shotgun (WGS) entry which is preliminary data.</text>
</comment>
<dbReference type="PANTHER" id="PTHR44167:SF24">
    <property type="entry name" value="SERINE_THREONINE-PROTEIN KINASE CHK2"/>
    <property type="match status" value="1"/>
</dbReference>
<dbReference type="SMART" id="SM00220">
    <property type="entry name" value="S_TKc"/>
    <property type="match status" value="1"/>
</dbReference>
<dbReference type="Gene3D" id="1.10.510.10">
    <property type="entry name" value="Transferase(Phosphotransferase) domain 1"/>
    <property type="match status" value="1"/>
</dbReference>
<dbReference type="RefSeq" id="WP_025386067.1">
    <property type="nucleotide sequence ID" value="NZ_LCUA01000001.1"/>
</dbReference>
<dbReference type="EMBL" id="LNYP01000031">
    <property type="protein sequence ID" value="KTD37066.1"/>
    <property type="molecule type" value="Genomic_DNA"/>
</dbReference>
<organism evidence="2 3">
    <name type="scientific">Legionella oakridgensis</name>
    <dbReference type="NCBI Taxonomy" id="29423"/>
    <lineage>
        <taxon>Bacteria</taxon>
        <taxon>Pseudomonadati</taxon>
        <taxon>Pseudomonadota</taxon>
        <taxon>Gammaproteobacteria</taxon>
        <taxon>Legionellales</taxon>
        <taxon>Legionellaceae</taxon>
        <taxon>Legionella</taxon>
    </lineage>
</organism>